<accession>A0ABQ1EH31</accession>
<name>A0ABQ1EH31_9CLOT</name>
<comment type="caution">
    <text evidence="1">The sequence shown here is derived from an EMBL/GenBank/DDBJ whole genome shotgun (WGS) entry which is preliminary data.</text>
</comment>
<protein>
    <submittedName>
        <fullName evidence="1">Uncharacterized protein</fullName>
    </submittedName>
</protein>
<evidence type="ECO:0000313" key="1">
    <source>
        <dbReference type="EMBL" id="GFZ33930.1"/>
    </source>
</evidence>
<evidence type="ECO:0000313" key="2">
    <source>
        <dbReference type="Proteomes" id="UP000663802"/>
    </source>
</evidence>
<proteinExistence type="predicted"/>
<sequence>MDELKLYRCTIIGENGKYFIGKDVLDNKLLIAKNKNTRKYKIGTDDSFYASIKKEGLLVKKDILYPISSAEYEELVSNKGMHSIDDDIIEKLKRI</sequence>
<dbReference type="EMBL" id="BMBA01000008">
    <property type="protein sequence ID" value="GFZ33930.1"/>
    <property type="molecule type" value="Genomic_DNA"/>
</dbReference>
<organism evidence="1 2">
    <name type="scientific">Clostridium zeae</name>
    <dbReference type="NCBI Taxonomy" id="2759022"/>
    <lineage>
        <taxon>Bacteria</taxon>
        <taxon>Bacillati</taxon>
        <taxon>Bacillota</taxon>
        <taxon>Clostridia</taxon>
        <taxon>Eubacteriales</taxon>
        <taxon>Clostridiaceae</taxon>
        <taxon>Clostridium</taxon>
    </lineage>
</organism>
<gene>
    <name evidence="1" type="ORF">CSC2_44560</name>
</gene>
<dbReference type="RefSeq" id="WP_206872444.1">
    <property type="nucleotide sequence ID" value="NZ_BMBA01000008.1"/>
</dbReference>
<dbReference type="Proteomes" id="UP000663802">
    <property type="component" value="Unassembled WGS sequence"/>
</dbReference>
<keyword evidence="2" id="KW-1185">Reference proteome</keyword>
<reference evidence="1 2" key="1">
    <citation type="journal article" date="2021" name="Int. J. Syst. Evol. Microbiol.">
        <title>Clostridium zeae sp. nov., isolated from corn silage.</title>
        <authorList>
            <person name="Kobayashi H."/>
            <person name="Tanizawa Y."/>
            <person name="Yagura M."/>
            <person name="Sakamoto M."/>
            <person name="Ohkuma M."/>
            <person name="Tohno M."/>
        </authorList>
    </citation>
    <scope>NUCLEOTIDE SEQUENCE [LARGE SCALE GENOMIC DNA]</scope>
    <source>
        <strain evidence="1 2">CSC2</strain>
    </source>
</reference>